<evidence type="ECO:0000256" key="9">
    <source>
        <dbReference type="ARBA" id="ARBA00022989"/>
    </source>
</evidence>
<evidence type="ECO:0000256" key="3">
    <source>
        <dbReference type="ARBA" id="ARBA00022475"/>
    </source>
</evidence>
<feature type="transmembrane region" description="Helical" evidence="13">
    <location>
        <begin position="252"/>
        <end position="270"/>
    </location>
</feature>
<keyword evidence="12" id="KW-0407">Ion channel</keyword>
<evidence type="ECO:0000256" key="8">
    <source>
        <dbReference type="ARBA" id="ARBA00022958"/>
    </source>
</evidence>
<reference evidence="15" key="1">
    <citation type="submission" date="2025-05" db="UniProtKB">
        <authorList>
            <consortium name="RefSeq"/>
        </authorList>
    </citation>
    <scope>NUCLEOTIDE SEQUENCE [LARGE SCALE GENOMIC DNA]</scope>
</reference>
<dbReference type="Pfam" id="PF00027">
    <property type="entry name" value="cNMP_binding"/>
    <property type="match status" value="1"/>
</dbReference>
<name>A0ABM4B3P7_HYDVU</name>
<dbReference type="InterPro" id="IPR003938">
    <property type="entry name" value="K_chnl_volt-dep_EAG/ELK/ERG"/>
</dbReference>
<evidence type="ECO:0000256" key="13">
    <source>
        <dbReference type="SAM" id="Phobius"/>
    </source>
</evidence>
<dbReference type="InterPro" id="IPR014710">
    <property type="entry name" value="RmlC-like_jellyroll"/>
</dbReference>
<sequence>MLAERRKINKWNRVYRRSRVMSHTLLRSTMSVFKVMSLGSDVLPKIKCDQDKNYSYIILHYSGYKAIWDWFILLLVMYTAIVTPYMVTFLLGSNRSLTIIDNFIDFIFVIDILMNFRTSFVDANDEVVNDPCRIAVNYLKGWFVFDFLAAFPFQLICMMLGINQTTVLISLGKSARLLRLVRVTRKVDMYSEYNLALLLLLVFGFALMAHWLACIWYAIGINESPTYNNVDWLSKLSKDLNLNETGKLDVTTAYLTALYFTLSSLTSVGFGNVSANTNGEKLFAILIMLIGALMYAVIFGNVTAIIHRLYSGLAHYHSTMRRVRQFIRFYQIPAPLRQRLEDYSHYDYSYTNGIDMNEILGHFPEGLQADVCLHLNRHLFTKNLAFRSLPAGCLRSLSLKLKTTRYTPGNYIVHYGDEVVKLMWIERGTLEILQGEKVVSILGKGDSFGENFGAVYDRLVAKSCASVRALSYCDIQSISRDDLLSTMRAYPEFHSKFNRNFRVSFNLRDLELEEKDLSSSLINLNQQRQNVLEKLKQKSSLNYDIKSLEKSNDNFFISKSDSCTAVNRDSMITNILSEDSIVPKLVSSLNLFSGHSIFVTDHSTHQDKEPFRKLQNDFFPSMYQEESEWDQVKNWLDSFENAKDQITSLLKILKLKSSKIKNHKETKNLLAVPKQLRKKSI</sequence>
<dbReference type="RefSeq" id="XP_065643442.1">
    <property type="nucleotide sequence ID" value="XM_065787370.1"/>
</dbReference>
<keyword evidence="4" id="KW-0633">Potassium transport</keyword>
<evidence type="ECO:0000313" key="15">
    <source>
        <dbReference type="Proteomes" id="UP001652625"/>
    </source>
</evidence>
<feature type="transmembrane region" description="Helical" evidence="13">
    <location>
        <begin position="147"/>
        <end position="172"/>
    </location>
</feature>
<dbReference type="CDD" id="cd00038">
    <property type="entry name" value="CAP_ED"/>
    <property type="match status" value="1"/>
</dbReference>
<evidence type="ECO:0000256" key="10">
    <source>
        <dbReference type="ARBA" id="ARBA00023065"/>
    </source>
</evidence>
<evidence type="ECO:0000256" key="11">
    <source>
        <dbReference type="ARBA" id="ARBA00023136"/>
    </source>
</evidence>
<keyword evidence="15" id="KW-1185">Reference proteome</keyword>
<keyword evidence="3" id="KW-1003">Cell membrane</keyword>
<dbReference type="GeneID" id="100214971"/>
<reference evidence="16" key="2">
    <citation type="submission" date="2025-08" db="UniProtKB">
        <authorList>
            <consortium name="RefSeq"/>
        </authorList>
    </citation>
    <scope>IDENTIFICATION</scope>
</reference>
<dbReference type="PROSITE" id="PS50042">
    <property type="entry name" value="CNMP_BINDING_3"/>
    <property type="match status" value="1"/>
</dbReference>
<keyword evidence="9 13" id="KW-1133">Transmembrane helix</keyword>
<accession>A0ABM4B3P7</accession>
<dbReference type="Pfam" id="PF00520">
    <property type="entry name" value="Ion_trans"/>
    <property type="match status" value="1"/>
</dbReference>
<dbReference type="InterPro" id="IPR003967">
    <property type="entry name" value="K_chnl_volt-dep_ERG"/>
</dbReference>
<dbReference type="PANTHER" id="PTHR10217">
    <property type="entry name" value="VOLTAGE AND LIGAND GATED POTASSIUM CHANNEL"/>
    <property type="match status" value="1"/>
</dbReference>
<comment type="subcellular location">
    <subcellularLocation>
        <location evidence="1">Cell membrane</location>
        <topology evidence="1">Multi-pass membrane protein</topology>
    </subcellularLocation>
</comment>
<evidence type="ECO:0000256" key="1">
    <source>
        <dbReference type="ARBA" id="ARBA00004651"/>
    </source>
</evidence>
<feature type="domain" description="Cyclic nucleotide-binding" evidence="14">
    <location>
        <begin position="385"/>
        <end position="504"/>
    </location>
</feature>
<feature type="transmembrane region" description="Helical" evidence="13">
    <location>
        <begin position="70"/>
        <end position="91"/>
    </location>
</feature>
<dbReference type="Proteomes" id="UP001652625">
    <property type="component" value="Chromosome 01"/>
</dbReference>
<proteinExistence type="predicted"/>
<organism evidence="15 16">
    <name type="scientific">Hydra vulgaris</name>
    <name type="common">Hydra</name>
    <name type="synonym">Hydra attenuata</name>
    <dbReference type="NCBI Taxonomy" id="6087"/>
    <lineage>
        <taxon>Eukaryota</taxon>
        <taxon>Metazoa</taxon>
        <taxon>Cnidaria</taxon>
        <taxon>Hydrozoa</taxon>
        <taxon>Hydroidolina</taxon>
        <taxon>Anthoathecata</taxon>
        <taxon>Aplanulata</taxon>
        <taxon>Hydridae</taxon>
        <taxon>Hydra</taxon>
    </lineage>
</organism>
<evidence type="ECO:0000256" key="12">
    <source>
        <dbReference type="ARBA" id="ARBA00023303"/>
    </source>
</evidence>
<evidence type="ECO:0000259" key="14">
    <source>
        <dbReference type="PROSITE" id="PS50042"/>
    </source>
</evidence>
<keyword evidence="7" id="KW-0851">Voltage-gated channel</keyword>
<dbReference type="PRINTS" id="PR01470">
    <property type="entry name" value="ERGCHANNEL"/>
</dbReference>
<evidence type="ECO:0000256" key="4">
    <source>
        <dbReference type="ARBA" id="ARBA00022538"/>
    </source>
</evidence>
<dbReference type="InterPro" id="IPR018490">
    <property type="entry name" value="cNMP-bd_dom_sf"/>
</dbReference>
<keyword evidence="5 13" id="KW-0812">Transmembrane</keyword>
<keyword evidence="10" id="KW-0406">Ion transport</keyword>
<dbReference type="SMART" id="SM00100">
    <property type="entry name" value="cNMP"/>
    <property type="match status" value="1"/>
</dbReference>
<keyword evidence="8" id="KW-0630">Potassium</keyword>
<dbReference type="PRINTS" id="PR01463">
    <property type="entry name" value="EAGCHANLFMLY"/>
</dbReference>
<protein>
    <submittedName>
        <fullName evidence="16">Potassium voltage-gated channel subfamily H member 6</fullName>
    </submittedName>
</protein>
<dbReference type="Gene3D" id="1.10.1200.260">
    <property type="match status" value="1"/>
</dbReference>
<evidence type="ECO:0000256" key="6">
    <source>
        <dbReference type="ARBA" id="ARBA00022826"/>
    </source>
</evidence>
<dbReference type="InterPro" id="IPR000595">
    <property type="entry name" value="cNMP-bd_dom"/>
</dbReference>
<dbReference type="Gene3D" id="1.10.287.70">
    <property type="match status" value="1"/>
</dbReference>
<dbReference type="PANTHER" id="PTHR10217:SF548">
    <property type="entry name" value="GH12235P"/>
    <property type="match status" value="1"/>
</dbReference>
<dbReference type="InterPro" id="IPR005821">
    <property type="entry name" value="Ion_trans_dom"/>
</dbReference>
<gene>
    <name evidence="16" type="primary">LOC100214971</name>
</gene>
<dbReference type="SUPFAM" id="SSF81324">
    <property type="entry name" value="Voltage-gated potassium channels"/>
    <property type="match status" value="1"/>
</dbReference>
<evidence type="ECO:0000313" key="16">
    <source>
        <dbReference type="RefSeq" id="XP_065643442.1"/>
    </source>
</evidence>
<evidence type="ECO:0000256" key="7">
    <source>
        <dbReference type="ARBA" id="ARBA00022882"/>
    </source>
</evidence>
<keyword evidence="2" id="KW-0813">Transport</keyword>
<evidence type="ECO:0000256" key="5">
    <source>
        <dbReference type="ARBA" id="ARBA00022692"/>
    </source>
</evidence>
<keyword evidence="11 13" id="KW-0472">Membrane</keyword>
<dbReference type="SUPFAM" id="SSF51206">
    <property type="entry name" value="cAMP-binding domain-like"/>
    <property type="match status" value="1"/>
</dbReference>
<evidence type="ECO:0000256" key="2">
    <source>
        <dbReference type="ARBA" id="ARBA00022448"/>
    </source>
</evidence>
<feature type="transmembrane region" description="Helical" evidence="13">
    <location>
        <begin position="282"/>
        <end position="306"/>
    </location>
</feature>
<dbReference type="InterPro" id="IPR050818">
    <property type="entry name" value="KCNH_animal-type"/>
</dbReference>
<dbReference type="Gene3D" id="2.60.120.10">
    <property type="entry name" value="Jelly Rolls"/>
    <property type="match status" value="1"/>
</dbReference>
<keyword evidence="6" id="KW-0631">Potassium channel</keyword>
<feature type="transmembrane region" description="Helical" evidence="13">
    <location>
        <begin position="193"/>
        <end position="219"/>
    </location>
</feature>